<reference evidence="2 3" key="1">
    <citation type="submission" date="2021-06" db="EMBL/GenBank/DDBJ databases">
        <title>Caerostris extrusa draft genome.</title>
        <authorList>
            <person name="Kono N."/>
            <person name="Arakawa K."/>
        </authorList>
    </citation>
    <scope>NUCLEOTIDE SEQUENCE [LARGE SCALE GENOMIC DNA]</scope>
</reference>
<feature type="chain" id="PRO_5043697050" description="Secreted protein" evidence="1">
    <location>
        <begin position="17"/>
        <end position="189"/>
    </location>
</feature>
<dbReference type="Proteomes" id="UP001054945">
    <property type="component" value="Unassembled WGS sequence"/>
</dbReference>
<evidence type="ECO:0000313" key="2">
    <source>
        <dbReference type="EMBL" id="GIX91775.1"/>
    </source>
</evidence>
<keyword evidence="3" id="KW-1185">Reference proteome</keyword>
<dbReference type="EMBL" id="BPLR01021612">
    <property type="protein sequence ID" value="GIX91775.1"/>
    <property type="molecule type" value="Genomic_DNA"/>
</dbReference>
<organism evidence="2 3">
    <name type="scientific">Caerostris extrusa</name>
    <name type="common">Bark spider</name>
    <name type="synonym">Caerostris bankana</name>
    <dbReference type="NCBI Taxonomy" id="172846"/>
    <lineage>
        <taxon>Eukaryota</taxon>
        <taxon>Metazoa</taxon>
        <taxon>Ecdysozoa</taxon>
        <taxon>Arthropoda</taxon>
        <taxon>Chelicerata</taxon>
        <taxon>Arachnida</taxon>
        <taxon>Araneae</taxon>
        <taxon>Araneomorphae</taxon>
        <taxon>Entelegynae</taxon>
        <taxon>Araneoidea</taxon>
        <taxon>Araneidae</taxon>
        <taxon>Caerostris</taxon>
    </lineage>
</organism>
<keyword evidence="1" id="KW-0732">Signal</keyword>
<feature type="signal peptide" evidence="1">
    <location>
        <begin position="1"/>
        <end position="16"/>
    </location>
</feature>
<sequence length="189" mass="21185">MGSLFVLLLGCRQLLGAFDSAPTKIEKKVFAPLPGCTMVRNHPLMMKVLLYGDVDDRMKCLFVGICGRYGILAKILLLALLPGFNHLLCFFCASSERGREGGRLISIRSSEFATIHHGCPKWVPFFVLLLLGCRQLHRCIHSGPPKIEKKVFVLPECTMTRNHPLMMKALLLVNVEALLIDEDDVKMFT</sequence>
<dbReference type="AlphaFoldDB" id="A0AAV4P737"/>
<evidence type="ECO:0000313" key="3">
    <source>
        <dbReference type="Proteomes" id="UP001054945"/>
    </source>
</evidence>
<protein>
    <recommendedName>
        <fullName evidence="4">Secreted protein</fullName>
    </recommendedName>
</protein>
<accession>A0AAV4P737</accession>
<comment type="caution">
    <text evidence="2">The sequence shown here is derived from an EMBL/GenBank/DDBJ whole genome shotgun (WGS) entry which is preliminary data.</text>
</comment>
<evidence type="ECO:0000256" key="1">
    <source>
        <dbReference type="SAM" id="SignalP"/>
    </source>
</evidence>
<proteinExistence type="predicted"/>
<name>A0AAV4P737_CAEEX</name>
<gene>
    <name evidence="2" type="ORF">CEXT_93861</name>
</gene>
<evidence type="ECO:0008006" key="4">
    <source>
        <dbReference type="Google" id="ProtNLM"/>
    </source>
</evidence>